<evidence type="ECO:0000313" key="1">
    <source>
        <dbReference type="EMBL" id="SNS75047.1"/>
    </source>
</evidence>
<reference evidence="1 2" key="1">
    <citation type="submission" date="2017-06" db="EMBL/GenBank/DDBJ databases">
        <authorList>
            <person name="Kim H.J."/>
            <person name="Triplett B.A."/>
        </authorList>
    </citation>
    <scope>NUCLEOTIDE SEQUENCE [LARGE SCALE GENOMIC DNA]</scope>
    <source>
        <strain evidence="1 2">SCA</strain>
    </source>
</reference>
<dbReference type="Proteomes" id="UP000198304">
    <property type="component" value="Unassembled WGS sequence"/>
</dbReference>
<accession>A0A239H0Y8</accession>
<sequence length="41" mass="4554">MNLKSKEIKVHTVSLMESARVKGRLTYSSLYSSILKGGVIE</sequence>
<dbReference type="EMBL" id="FZOJ01000019">
    <property type="protein sequence ID" value="SNS75047.1"/>
    <property type="molecule type" value="Genomic_DNA"/>
</dbReference>
<dbReference type="AlphaFoldDB" id="A0A239H0Y8"/>
<organism evidence="1 2">
    <name type="scientific">Anaerovirgula multivorans</name>
    <dbReference type="NCBI Taxonomy" id="312168"/>
    <lineage>
        <taxon>Bacteria</taxon>
        <taxon>Bacillati</taxon>
        <taxon>Bacillota</taxon>
        <taxon>Clostridia</taxon>
        <taxon>Peptostreptococcales</taxon>
        <taxon>Natronincolaceae</taxon>
        <taxon>Anaerovirgula</taxon>
    </lineage>
</organism>
<gene>
    <name evidence="1" type="ORF">SAMN05446037_101965</name>
</gene>
<keyword evidence="2" id="KW-1185">Reference proteome</keyword>
<evidence type="ECO:0000313" key="2">
    <source>
        <dbReference type="Proteomes" id="UP000198304"/>
    </source>
</evidence>
<protein>
    <submittedName>
        <fullName evidence="1">Uncharacterized protein</fullName>
    </submittedName>
</protein>
<proteinExistence type="predicted"/>
<dbReference type="RefSeq" id="WP_278277861.1">
    <property type="nucleotide sequence ID" value="NZ_FZOJ01000019.1"/>
</dbReference>
<name>A0A239H0Y8_9FIRM</name>